<gene>
    <name evidence="2" type="ORF">UX22_C0028G0016</name>
</gene>
<protein>
    <recommendedName>
        <fullName evidence="1">PD-(D/E)XK endonuclease-like domain-containing protein</fullName>
    </recommendedName>
</protein>
<accession>A0A0G1R0B1</accession>
<organism evidence="2 3">
    <name type="scientific">Candidatus Jorgensenbacteria bacterium GW2011_GWA2_45_9</name>
    <dbReference type="NCBI Taxonomy" id="1618663"/>
    <lineage>
        <taxon>Bacteria</taxon>
        <taxon>Candidatus Joergenseniibacteriota</taxon>
    </lineage>
</organism>
<name>A0A0G1R0B1_9BACT</name>
<dbReference type="Gene3D" id="3.90.320.10">
    <property type="match status" value="1"/>
</dbReference>
<evidence type="ECO:0000313" key="2">
    <source>
        <dbReference type="EMBL" id="KKU14350.1"/>
    </source>
</evidence>
<dbReference type="Pfam" id="PF12705">
    <property type="entry name" value="PDDEXK_1"/>
    <property type="match status" value="1"/>
</dbReference>
<feature type="domain" description="PD-(D/E)XK endonuclease-like" evidence="1">
    <location>
        <begin position="254"/>
        <end position="379"/>
    </location>
</feature>
<dbReference type="Proteomes" id="UP000034727">
    <property type="component" value="Unassembled WGS sequence"/>
</dbReference>
<dbReference type="InterPro" id="IPR011335">
    <property type="entry name" value="Restrct_endonuc-II-like"/>
</dbReference>
<dbReference type="EMBL" id="LCLJ01000028">
    <property type="protein sequence ID" value="KKU14350.1"/>
    <property type="molecule type" value="Genomic_DNA"/>
</dbReference>
<dbReference type="AlphaFoldDB" id="A0A0G1R0B1"/>
<comment type="caution">
    <text evidence="2">The sequence shown here is derived from an EMBL/GenBank/DDBJ whole genome shotgun (WGS) entry which is preliminary data.</text>
</comment>
<dbReference type="InterPro" id="IPR011604">
    <property type="entry name" value="PDDEXK-like_dom_sf"/>
</dbReference>
<evidence type="ECO:0000259" key="1">
    <source>
        <dbReference type="Pfam" id="PF12705"/>
    </source>
</evidence>
<dbReference type="InterPro" id="IPR038726">
    <property type="entry name" value="PDDEXK_AddAB-type"/>
</dbReference>
<sequence>MFKTLYKILSAFIAIRRKKEVGNTVREINKKEIVSAENVGDKPVVAVPVEIRKPERAEERIAETCPYCASKNFVKRGTRKKKFESVQLYICRECGKTFTAQFVKGKRHPVSTILEALNYHSIGYSFENTCKIIKHKFGFDVTPPTLSEWTNEFSEFCSYERMRSYALKRYSPKDTIEVVTMAHRQIYLYRYHRAKIELALEEEYRNRRLFPLKEYLDSVSAETPHQYFEDGIRASEIKERFNTEQLYIRAKQNRATRTAEFVLQAVKDNFSRHSALQRFMIANDSVTVATEVPVYITEDDIAHMRNLLGFDIPVPLFESKKQPATCDKNKKRLLITGHIDFLQVRNGRVHIMDYKPHADKEKPIEQLTWYALALSRLTGLRMYEFMCAWFDEYNYYEFFPLHAVYRKKTGKRKRWNKELKVGVTLTPDEMRPHRKAVSRATKARSDIT</sequence>
<proteinExistence type="predicted"/>
<dbReference type="SUPFAM" id="SSF52980">
    <property type="entry name" value="Restriction endonuclease-like"/>
    <property type="match status" value="1"/>
</dbReference>
<evidence type="ECO:0000313" key="3">
    <source>
        <dbReference type="Proteomes" id="UP000034727"/>
    </source>
</evidence>
<reference evidence="2 3" key="1">
    <citation type="journal article" date="2015" name="Nature">
        <title>rRNA introns, odd ribosomes, and small enigmatic genomes across a large radiation of phyla.</title>
        <authorList>
            <person name="Brown C.T."/>
            <person name="Hug L.A."/>
            <person name="Thomas B.C."/>
            <person name="Sharon I."/>
            <person name="Castelle C.J."/>
            <person name="Singh A."/>
            <person name="Wilkins M.J."/>
            <person name="Williams K.H."/>
            <person name="Banfield J.F."/>
        </authorList>
    </citation>
    <scope>NUCLEOTIDE SEQUENCE [LARGE SCALE GENOMIC DNA]</scope>
</reference>